<reference evidence="3 4" key="1">
    <citation type="submission" date="2018-12" db="EMBL/GenBank/DDBJ databases">
        <title>Draft genome sequence of Xylaria grammica IHI A82.</title>
        <authorList>
            <person name="Buettner E."/>
            <person name="Kellner H."/>
        </authorList>
    </citation>
    <scope>NUCLEOTIDE SEQUENCE [LARGE SCALE GENOMIC DNA]</scope>
    <source>
        <strain evidence="3 4">IHI A82</strain>
    </source>
</reference>
<accession>A0A439CZ33</accession>
<dbReference type="AlphaFoldDB" id="A0A439CZ33"/>
<keyword evidence="4" id="KW-1185">Reference proteome</keyword>
<protein>
    <recommendedName>
        <fullName evidence="2">2EXR domain-containing protein</fullName>
    </recommendedName>
</protein>
<organism evidence="3 4">
    <name type="scientific">Xylaria grammica</name>
    <dbReference type="NCBI Taxonomy" id="363999"/>
    <lineage>
        <taxon>Eukaryota</taxon>
        <taxon>Fungi</taxon>
        <taxon>Dikarya</taxon>
        <taxon>Ascomycota</taxon>
        <taxon>Pezizomycotina</taxon>
        <taxon>Sordariomycetes</taxon>
        <taxon>Xylariomycetidae</taxon>
        <taxon>Xylariales</taxon>
        <taxon>Xylariaceae</taxon>
        <taxon>Xylaria</taxon>
    </lineage>
</organism>
<name>A0A439CZ33_9PEZI</name>
<feature type="domain" description="2EXR" evidence="2">
    <location>
        <begin position="114"/>
        <end position="197"/>
    </location>
</feature>
<evidence type="ECO:0000256" key="1">
    <source>
        <dbReference type="SAM" id="MobiDB-lite"/>
    </source>
</evidence>
<evidence type="ECO:0000313" key="4">
    <source>
        <dbReference type="Proteomes" id="UP000286045"/>
    </source>
</evidence>
<gene>
    <name evidence="3" type="ORF">EKO27_g7646</name>
</gene>
<dbReference type="InterPro" id="IPR045518">
    <property type="entry name" value="2EXR"/>
</dbReference>
<feature type="compositionally biased region" description="Basic and acidic residues" evidence="1">
    <location>
        <begin position="90"/>
        <end position="100"/>
    </location>
</feature>
<feature type="region of interest" description="Disordered" evidence="1">
    <location>
        <begin position="1"/>
        <end position="100"/>
    </location>
</feature>
<comment type="caution">
    <text evidence="3">The sequence shown here is derived from an EMBL/GenBank/DDBJ whole genome shotgun (WGS) entry which is preliminary data.</text>
</comment>
<sequence>MDQIGLQAPRQPGGYPTSTGYTFTDEMWRTQTVHPERDHFSTSDDGPLRRTSPLARRCRFPPVPPRTAAQRAEEEDQALWASSASIEEYEERKRTRDEERRMDREACMRAQPVFHKFPHLPPELRLHVWKLALEEPTMVTLFVSKFHPRFSRPRGQWILRLPEQYAATAFLPPLMLVNHESHAVASAHYRRAFRSLDGGGGVLAGYPTVLCVKNAAFDLLQSDDLDLVRDFILENQGLGNEGLRYYVSPKYHGEQYRMVFLAPNLETLTIRAEWVDSGEPPWLCRELRDLFVEAAAVHPGLKAPGVELDIDGPVKFDGVRKSYRFRGSPLELPEA</sequence>
<dbReference type="PANTHER" id="PTHR35910:SF1">
    <property type="entry name" value="2EXR DOMAIN-CONTAINING PROTEIN"/>
    <property type="match status" value="1"/>
</dbReference>
<dbReference type="Pfam" id="PF20150">
    <property type="entry name" value="2EXR"/>
    <property type="match status" value="1"/>
</dbReference>
<proteinExistence type="predicted"/>
<feature type="compositionally biased region" description="Basic and acidic residues" evidence="1">
    <location>
        <begin position="34"/>
        <end position="48"/>
    </location>
</feature>
<evidence type="ECO:0000313" key="3">
    <source>
        <dbReference type="EMBL" id="RWA07465.1"/>
    </source>
</evidence>
<dbReference type="Proteomes" id="UP000286045">
    <property type="component" value="Unassembled WGS sequence"/>
</dbReference>
<evidence type="ECO:0000259" key="2">
    <source>
        <dbReference type="Pfam" id="PF20150"/>
    </source>
</evidence>
<dbReference type="PANTHER" id="PTHR35910">
    <property type="entry name" value="2EXR DOMAIN-CONTAINING PROTEIN"/>
    <property type="match status" value="1"/>
</dbReference>
<dbReference type="EMBL" id="RYZI01000257">
    <property type="protein sequence ID" value="RWA07465.1"/>
    <property type="molecule type" value="Genomic_DNA"/>
</dbReference>